<dbReference type="Pfam" id="PF02386">
    <property type="entry name" value="TrkH"/>
    <property type="match status" value="1"/>
</dbReference>
<feature type="binding site" evidence="13">
    <location>
        <position position="220"/>
    </location>
    <ligand>
        <name>K(+)</name>
        <dbReference type="ChEBI" id="CHEBI:29103"/>
    </ligand>
</feature>
<keyword evidence="3 12" id="KW-0813">Transport</keyword>
<dbReference type="GO" id="GO:0005886">
    <property type="term" value="C:plasma membrane"/>
    <property type="evidence" value="ECO:0007669"/>
    <property type="project" value="UniProtKB-SubCell"/>
</dbReference>
<evidence type="ECO:0000313" key="15">
    <source>
        <dbReference type="EMBL" id="VEJ21888.1"/>
    </source>
</evidence>
<feature type="transmembrane region" description="Helical" evidence="14">
    <location>
        <begin position="186"/>
        <end position="208"/>
    </location>
</feature>
<dbReference type="PIRSF" id="PIRSF006247">
    <property type="entry name" value="TrkH"/>
    <property type="match status" value="1"/>
</dbReference>
<dbReference type="EMBL" id="LR134516">
    <property type="protein sequence ID" value="VEJ21888.1"/>
    <property type="molecule type" value="Genomic_DNA"/>
</dbReference>
<keyword evidence="13" id="KW-0479">Metal-binding</keyword>
<evidence type="ECO:0000256" key="3">
    <source>
        <dbReference type="ARBA" id="ARBA00022448"/>
    </source>
</evidence>
<keyword evidence="9 14" id="KW-1133">Transmembrane helix</keyword>
<evidence type="ECO:0000256" key="6">
    <source>
        <dbReference type="ARBA" id="ARBA00022538"/>
    </source>
</evidence>
<dbReference type="RefSeq" id="WP_085391139.1">
    <property type="nucleotide sequence ID" value="NZ_JBGNXI010000008.1"/>
</dbReference>
<evidence type="ECO:0000256" key="2">
    <source>
        <dbReference type="ARBA" id="ARBA00009137"/>
    </source>
</evidence>
<evidence type="ECO:0000256" key="5">
    <source>
        <dbReference type="ARBA" id="ARBA00022519"/>
    </source>
</evidence>
<organism evidence="15 16">
    <name type="scientific">Neisseria animaloris</name>
    <dbReference type="NCBI Taxonomy" id="326522"/>
    <lineage>
        <taxon>Bacteria</taxon>
        <taxon>Pseudomonadati</taxon>
        <taxon>Pseudomonadota</taxon>
        <taxon>Betaproteobacteria</taxon>
        <taxon>Neisseriales</taxon>
        <taxon>Neisseriaceae</taxon>
        <taxon>Neisseria</taxon>
    </lineage>
</organism>
<dbReference type="PANTHER" id="PTHR32024">
    <property type="entry name" value="TRK SYSTEM POTASSIUM UPTAKE PROTEIN TRKG-RELATED"/>
    <property type="match status" value="1"/>
</dbReference>
<keyword evidence="8 12" id="KW-0630">Potassium</keyword>
<feature type="transmembrane region" description="Helical" evidence="14">
    <location>
        <begin position="331"/>
        <end position="350"/>
    </location>
</feature>
<feature type="transmembrane region" description="Helical" evidence="14">
    <location>
        <begin position="71"/>
        <end position="93"/>
    </location>
</feature>
<dbReference type="InterPro" id="IPR004772">
    <property type="entry name" value="TrkH"/>
</dbReference>
<keyword evidence="11 12" id="KW-0472">Membrane</keyword>
<evidence type="ECO:0000256" key="10">
    <source>
        <dbReference type="ARBA" id="ARBA00023065"/>
    </source>
</evidence>
<keyword evidence="10 12" id="KW-0406">Ion transport</keyword>
<feature type="transmembrane region" description="Helical" evidence="14">
    <location>
        <begin position="276"/>
        <end position="293"/>
    </location>
</feature>
<dbReference type="AlphaFoldDB" id="A0A1X3CHT0"/>
<evidence type="ECO:0000256" key="9">
    <source>
        <dbReference type="ARBA" id="ARBA00022989"/>
    </source>
</evidence>
<feature type="binding site" evidence="13">
    <location>
        <position position="111"/>
    </location>
    <ligand>
        <name>K(+)</name>
        <dbReference type="ChEBI" id="CHEBI:29103"/>
    </ligand>
</feature>
<evidence type="ECO:0000256" key="1">
    <source>
        <dbReference type="ARBA" id="ARBA00004429"/>
    </source>
</evidence>
<keyword evidence="7 14" id="KW-0812">Transmembrane</keyword>
<feature type="transmembrane region" description="Helical" evidence="14">
    <location>
        <begin position="39"/>
        <end position="59"/>
    </location>
</feature>
<feature type="transmembrane region" description="Helical" evidence="14">
    <location>
        <begin position="237"/>
        <end position="255"/>
    </location>
</feature>
<feature type="transmembrane region" description="Helical" evidence="14">
    <location>
        <begin position="395"/>
        <end position="416"/>
    </location>
</feature>
<dbReference type="GO" id="GO:0015379">
    <property type="term" value="F:potassium:chloride symporter activity"/>
    <property type="evidence" value="ECO:0007669"/>
    <property type="project" value="InterPro"/>
</dbReference>
<evidence type="ECO:0000256" key="14">
    <source>
        <dbReference type="SAM" id="Phobius"/>
    </source>
</evidence>
<keyword evidence="5 12" id="KW-0997">Cell inner membrane</keyword>
<feature type="transmembrane region" description="Helical" evidence="14">
    <location>
        <begin position="12"/>
        <end position="33"/>
    </location>
</feature>
<evidence type="ECO:0000256" key="8">
    <source>
        <dbReference type="ARBA" id="ARBA00022958"/>
    </source>
</evidence>
<evidence type="ECO:0000256" key="7">
    <source>
        <dbReference type="ARBA" id="ARBA00022692"/>
    </source>
</evidence>
<dbReference type="GO" id="GO:0046872">
    <property type="term" value="F:metal ion binding"/>
    <property type="evidence" value="ECO:0007669"/>
    <property type="project" value="UniProtKB-KW"/>
</dbReference>
<dbReference type="Proteomes" id="UP000268229">
    <property type="component" value="Chromosome"/>
</dbReference>
<feature type="binding site" evidence="13">
    <location>
        <position position="221"/>
    </location>
    <ligand>
        <name>K(+)</name>
        <dbReference type="ChEBI" id="CHEBI:29103"/>
    </ligand>
</feature>
<evidence type="ECO:0000256" key="12">
    <source>
        <dbReference type="PIRNR" id="PIRNR006247"/>
    </source>
</evidence>
<dbReference type="InterPro" id="IPR003445">
    <property type="entry name" value="Cat_transpt"/>
</dbReference>
<sequence>MYKVIPIIHILSKLGVLFSILLLVPTFVSYLYLDDALLAFGRTALVTIVASSAIWLLTLQYDRELRPRDGFTLVFMLWLGFALVAAMPLYLYFPHISYTDAFFEAMSGLTTTGATVITSLDTLAPSINFWRHMLNWLGGMGIIVLAVAILPMLGVGGTQLFKAEIPGIDKDSKMAPRISQVAKKLWLLYVGFTAATCIALHWAGMSWFDAVCHAMAALALGGFSTHDDSIAYFNSPVIEAVIMMATLAGAISFASHFSALKSRSLKSYWRDEECRVLLTTLTISITIVSFYLWHLNHYPSLEEAFRFVGFNFISIGLASGFANADFSQWPLIAALWMFFLSNILASSGSMGGGMKSVRAIVLFKFSLREMMMLLHPKAVRNVKVNGRTIPERMALTVMAFVFVYFMTVVLFTFLMMATGLDFISSFTGIIACITNAGPGLGEIGPARNYAGLSDFQKWLCTAAMLLGRLEIFTVAILFTPAYWKK</sequence>
<feature type="binding site" evidence="13">
    <location>
        <position position="112"/>
    </location>
    <ligand>
        <name>K(+)</name>
        <dbReference type="ChEBI" id="CHEBI:29103"/>
    </ligand>
</feature>
<feature type="binding site" evidence="13">
    <location>
        <position position="435"/>
    </location>
    <ligand>
        <name>K(+)</name>
        <dbReference type="ChEBI" id="CHEBI:29103"/>
    </ligand>
</feature>
<protein>
    <recommendedName>
        <fullName evidence="12">Trk system potassium uptake protein</fullName>
    </recommendedName>
</protein>
<comment type="function">
    <text evidence="12">Low-affinity potassium transport system. Interacts with Trk system potassium uptake protein TrkA.</text>
</comment>
<feature type="transmembrane region" description="Helical" evidence="14">
    <location>
        <begin position="305"/>
        <end position="324"/>
    </location>
</feature>
<feature type="transmembrane region" description="Helical" evidence="14">
    <location>
        <begin position="133"/>
        <end position="153"/>
    </location>
</feature>
<evidence type="ECO:0000256" key="4">
    <source>
        <dbReference type="ARBA" id="ARBA00022475"/>
    </source>
</evidence>
<comment type="subcellular location">
    <subcellularLocation>
        <location evidence="1 12">Cell inner membrane</location>
        <topology evidence="1 12">Multi-pass membrane protein</topology>
    </subcellularLocation>
</comment>
<evidence type="ECO:0000313" key="16">
    <source>
        <dbReference type="Proteomes" id="UP000268229"/>
    </source>
</evidence>
<dbReference type="KEGG" id="nani:NCTC12227_01655"/>
<reference evidence="15 16" key="1">
    <citation type="submission" date="2018-12" db="EMBL/GenBank/DDBJ databases">
        <authorList>
            <consortium name="Pathogen Informatics"/>
        </authorList>
    </citation>
    <scope>NUCLEOTIDE SEQUENCE [LARGE SCALE GENOMIC DNA]</scope>
    <source>
        <strain evidence="15 16">NCTC12227</strain>
    </source>
</reference>
<comment type="similarity">
    <text evidence="2 12">Belongs to the TrkH potassium transport family.</text>
</comment>
<dbReference type="PANTHER" id="PTHR32024:SF2">
    <property type="entry name" value="TRK SYSTEM POTASSIUM UPTAKE PROTEIN TRKG-RELATED"/>
    <property type="match status" value="1"/>
</dbReference>
<feature type="transmembrane region" description="Helical" evidence="14">
    <location>
        <begin position="422"/>
        <end position="441"/>
    </location>
</feature>
<feature type="transmembrane region" description="Helical" evidence="14">
    <location>
        <begin position="462"/>
        <end position="483"/>
    </location>
</feature>
<keyword evidence="6 12" id="KW-0633">Potassium transport</keyword>
<accession>A0A1X3CHT0</accession>
<proteinExistence type="inferred from homology"/>
<evidence type="ECO:0000256" key="11">
    <source>
        <dbReference type="ARBA" id="ARBA00023136"/>
    </source>
</evidence>
<name>A0A1X3CHT0_9NEIS</name>
<gene>
    <name evidence="15" type="primary">trkG</name>
    <name evidence="15" type="ORF">NCTC12227_01655</name>
</gene>
<dbReference type="STRING" id="326522.BWD08_09975"/>
<evidence type="ECO:0000256" key="13">
    <source>
        <dbReference type="PIRSR" id="PIRSR006247-1"/>
    </source>
</evidence>
<keyword evidence="16" id="KW-1185">Reference proteome</keyword>
<keyword evidence="4 12" id="KW-1003">Cell membrane</keyword>
<dbReference type="OrthoDB" id="9810952at2"/>